<evidence type="ECO:0000256" key="4">
    <source>
        <dbReference type="ARBA" id="ARBA00022490"/>
    </source>
</evidence>
<evidence type="ECO:0000256" key="2">
    <source>
        <dbReference type="ARBA" id="ARBA00007599"/>
    </source>
</evidence>
<evidence type="ECO:0000256" key="5">
    <source>
        <dbReference type="ARBA" id="ARBA00022694"/>
    </source>
</evidence>
<dbReference type="SUPFAM" id="SSF52540">
    <property type="entry name" value="P-loop containing nucleoside triphosphate hydrolases"/>
    <property type="match status" value="1"/>
</dbReference>
<reference evidence="11 12" key="1">
    <citation type="submission" date="2019-07" db="EMBL/GenBank/DDBJ databases">
        <title>Genomic Encyclopedia of Type Strains, Phase I: the one thousand microbial genomes (KMG-I) project.</title>
        <authorList>
            <person name="Kyrpides N."/>
        </authorList>
    </citation>
    <scope>NUCLEOTIDE SEQUENCE [LARGE SCALE GENOMIC DNA]</scope>
    <source>
        <strain evidence="11 12">DSM 16647</strain>
    </source>
</reference>
<dbReference type="EMBL" id="VNHO01000015">
    <property type="protein sequence ID" value="TYP53314.1"/>
    <property type="molecule type" value="Genomic_DNA"/>
</dbReference>
<gene>
    <name evidence="11" type="ORF">LZ11_01556</name>
</gene>
<name>A0A5S5AQA6_9FIRM</name>
<sequence>MREMKATFETNGVLETEKLGEALGKLLSPGDCVALQGELGAGKTAFTRGLARGLDAVDYVTSPTFTIINEYGGDIPLAHMDVYRLNDAFELEDIGFREYLRSHVVVVEWAGKVADILPPEVLWVEFEILDDKRRRITFTATAGRYEKIIRELKQQ</sequence>
<evidence type="ECO:0000313" key="11">
    <source>
        <dbReference type="EMBL" id="TYP53314.1"/>
    </source>
</evidence>
<keyword evidence="5" id="KW-0819">tRNA processing</keyword>
<evidence type="ECO:0000256" key="7">
    <source>
        <dbReference type="ARBA" id="ARBA00022741"/>
    </source>
</evidence>
<keyword evidence="9" id="KW-0460">Magnesium</keyword>
<dbReference type="AlphaFoldDB" id="A0A5S5AQA6"/>
<organism evidence="11 12">
    <name type="scientific">Thermosediminibacter litoriperuensis</name>
    <dbReference type="NCBI Taxonomy" id="291989"/>
    <lineage>
        <taxon>Bacteria</taxon>
        <taxon>Bacillati</taxon>
        <taxon>Bacillota</taxon>
        <taxon>Clostridia</taxon>
        <taxon>Thermosediminibacterales</taxon>
        <taxon>Thermosediminibacteraceae</taxon>
        <taxon>Thermosediminibacter</taxon>
    </lineage>
</organism>
<comment type="caution">
    <text evidence="11">The sequence shown here is derived from an EMBL/GenBank/DDBJ whole genome shotgun (WGS) entry which is preliminary data.</text>
</comment>
<dbReference type="GO" id="GO:0002949">
    <property type="term" value="P:tRNA threonylcarbamoyladenosine modification"/>
    <property type="evidence" value="ECO:0007669"/>
    <property type="project" value="InterPro"/>
</dbReference>
<proteinExistence type="inferred from homology"/>
<evidence type="ECO:0000256" key="9">
    <source>
        <dbReference type="ARBA" id="ARBA00022842"/>
    </source>
</evidence>
<dbReference type="Pfam" id="PF02367">
    <property type="entry name" value="TsaE"/>
    <property type="match status" value="1"/>
</dbReference>
<evidence type="ECO:0000313" key="12">
    <source>
        <dbReference type="Proteomes" id="UP000322294"/>
    </source>
</evidence>
<evidence type="ECO:0000256" key="3">
    <source>
        <dbReference type="ARBA" id="ARBA00019010"/>
    </source>
</evidence>
<keyword evidence="4" id="KW-0963">Cytoplasm</keyword>
<protein>
    <recommendedName>
        <fullName evidence="3">tRNA threonylcarbamoyladenosine biosynthesis protein TsaE</fullName>
    </recommendedName>
    <alternativeName>
        <fullName evidence="10">t(6)A37 threonylcarbamoyladenosine biosynthesis protein TsaE</fullName>
    </alternativeName>
</protein>
<dbReference type="NCBIfam" id="TIGR00150">
    <property type="entry name" value="T6A_YjeE"/>
    <property type="match status" value="1"/>
</dbReference>
<evidence type="ECO:0000256" key="6">
    <source>
        <dbReference type="ARBA" id="ARBA00022723"/>
    </source>
</evidence>
<keyword evidence="6" id="KW-0479">Metal-binding</keyword>
<dbReference type="InterPro" id="IPR027417">
    <property type="entry name" value="P-loop_NTPase"/>
</dbReference>
<dbReference type="GO" id="GO:0005524">
    <property type="term" value="F:ATP binding"/>
    <property type="evidence" value="ECO:0007669"/>
    <property type="project" value="UniProtKB-KW"/>
</dbReference>
<dbReference type="Gene3D" id="3.40.50.300">
    <property type="entry name" value="P-loop containing nucleotide triphosphate hydrolases"/>
    <property type="match status" value="1"/>
</dbReference>
<keyword evidence="8" id="KW-0067">ATP-binding</keyword>
<evidence type="ECO:0000256" key="10">
    <source>
        <dbReference type="ARBA" id="ARBA00032441"/>
    </source>
</evidence>
<dbReference type="InterPro" id="IPR003442">
    <property type="entry name" value="T6A_TsaE"/>
</dbReference>
<dbReference type="PANTHER" id="PTHR33540">
    <property type="entry name" value="TRNA THREONYLCARBAMOYLADENOSINE BIOSYNTHESIS PROTEIN TSAE"/>
    <property type="match status" value="1"/>
</dbReference>
<dbReference type="GO" id="GO:0005737">
    <property type="term" value="C:cytoplasm"/>
    <property type="evidence" value="ECO:0007669"/>
    <property type="project" value="UniProtKB-SubCell"/>
</dbReference>
<evidence type="ECO:0000256" key="1">
    <source>
        <dbReference type="ARBA" id="ARBA00004496"/>
    </source>
</evidence>
<dbReference type="GO" id="GO:0046872">
    <property type="term" value="F:metal ion binding"/>
    <property type="evidence" value="ECO:0007669"/>
    <property type="project" value="UniProtKB-KW"/>
</dbReference>
<dbReference type="PANTHER" id="PTHR33540:SF2">
    <property type="entry name" value="TRNA THREONYLCARBAMOYLADENOSINE BIOSYNTHESIS PROTEIN TSAE"/>
    <property type="match status" value="1"/>
</dbReference>
<comment type="similarity">
    <text evidence="2">Belongs to the TsaE family.</text>
</comment>
<dbReference type="Proteomes" id="UP000322294">
    <property type="component" value="Unassembled WGS sequence"/>
</dbReference>
<keyword evidence="12" id="KW-1185">Reference proteome</keyword>
<keyword evidence="7" id="KW-0547">Nucleotide-binding</keyword>
<comment type="subcellular location">
    <subcellularLocation>
        <location evidence="1">Cytoplasm</location>
    </subcellularLocation>
</comment>
<evidence type="ECO:0000256" key="8">
    <source>
        <dbReference type="ARBA" id="ARBA00022840"/>
    </source>
</evidence>
<accession>A0A5S5AQA6</accession>